<dbReference type="PANTHER" id="PTHR43144">
    <property type="entry name" value="AMINOTRANSFERASE"/>
    <property type="match status" value="1"/>
</dbReference>
<dbReference type="Proteomes" id="UP000636505">
    <property type="component" value="Unassembled WGS sequence"/>
</dbReference>
<feature type="binding site" evidence="9">
    <location>
        <position position="186"/>
    </location>
    <ligand>
        <name>substrate</name>
    </ligand>
</feature>
<feature type="binding site" evidence="9">
    <location>
        <position position="72"/>
    </location>
    <ligand>
        <name>pyridoxal 5'-phosphate</name>
        <dbReference type="ChEBI" id="CHEBI:597326"/>
    </ligand>
</feature>
<dbReference type="GO" id="GO:0030170">
    <property type="term" value="F:pyridoxal phosphate binding"/>
    <property type="evidence" value="ECO:0007669"/>
    <property type="project" value="UniProtKB-UniRule"/>
</dbReference>
<organism evidence="11 12">
    <name type="scientific">Vasconcelosia minhoensis LEGE 07310</name>
    <dbReference type="NCBI Taxonomy" id="915328"/>
    <lineage>
        <taxon>Bacteria</taxon>
        <taxon>Bacillati</taxon>
        <taxon>Cyanobacteriota</taxon>
        <taxon>Cyanophyceae</taxon>
        <taxon>Nodosilineales</taxon>
        <taxon>Cymatolegaceae</taxon>
        <taxon>Vasconcelosia</taxon>
        <taxon>Vasconcelosia minhoensis</taxon>
    </lineage>
</organism>
<dbReference type="Gene3D" id="3.90.1150.10">
    <property type="entry name" value="Aspartate Aminotransferase, domain 1"/>
    <property type="match status" value="1"/>
</dbReference>
<evidence type="ECO:0000256" key="6">
    <source>
        <dbReference type="ARBA" id="ARBA00022679"/>
    </source>
</evidence>
<feature type="binding site" evidence="9">
    <location>
        <position position="186"/>
    </location>
    <ligand>
        <name>pyridoxal 5'-phosphate</name>
        <dbReference type="ChEBI" id="CHEBI:597326"/>
    </ligand>
</feature>
<feature type="binding site" evidence="9">
    <location>
        <position position="132"/>
    </location>
    <ligand>
        <name>pyridoxal 5'-phosphate</name>
        <dbReference type="ChEBI" id="CHEBI:597326"/>
    </ligand>
</feature>
<dbReference type="EMBL" id="JADEXG010000080">
    <property type="protein sequence ID" value="MBE9080043.1"/>
    <property type="molecule type" value="Genomic_DNA"/>
</dbReference>
<reference evidence="11" key="1">
    <citation type="submission" date="2020-10" db="EMBL/GenBank/DDBJ databases">
        <authorList>
            <person name="Castelo-Branco R."/>
            <person name="Eusebio N."/>
            <person name="Adriana R."/>
            <person name="Vieira A."/>
            <person name="Brugerolle De Fraissinette N."/>
            <person name="Rezende De Castro R."/>
            <person name="Schneider M.P."/>
            <person name="Vasconcelos V."/>
            <person name="Leao P.N."/>
        </authorList>
    </citation>
    <scope>NUCLEOTIDE SEQUENCE</scope>
    <source>
        <strain evidence="11">LEGE 07310</strain>
    </source>
</reference>
<keyword evidence="6 9" id="KW-0808">Transferase</keyword>
<gene>
    <name evidence="9" type="primary">dapL</name>
    <name evidence="11" type="ORF">IQ241_22585</name>
</gene>
<dbReference type="AlphaFoldDB" id="A0A8J7AYD2"/>
<feature type="binding site" evidence="9">
    <location>
        <position position="217"/>
    </location>
    <ligand>
        <name>pyridoxal 5'-phosphate</name>
        <dbReference type="ChEBI" id="CHEBI:597326"/>
    </ligand>
</feature>
<sequence length="410" mass="45052">MTTINDNYLKLKAGYLFPEIARRVKAYTDENPDAPIIKLGIGDVTEPLPAACREAMVAAVEDMGQRQTFHGYGPEQGYLWLREKIAQHDFQARGCQVSAEEIFVSDGAKCDSGNILDIFGRDNTIAVTDPVYPVYVDTNVMAGNTGAMDDGKYQGLVYLPITAENSFTAEIPEEKVDLIYLCFPNNPTGATASRAELQAWVDYARAHGSIILFDAAYEAFITDAELPHSIYELDGARNCAIEFRSFSKTAGFTGTRCAFTVVPKTLTAKAADGSDVELWKLWNRRQSTKFNGVSYIVQRAAEAVYSEAGQQQVKGLIAFYLENAKIIRQQLTAAGIQVYGGINAPYVWAQAPAGLSSWDFFDKLLYHCNVVGTPGSGFGAAGEGYFRISAFNSRENVETAMQRIAEQFKV</sequence>
<evidence type="ECO:0000259" key="10">
    <source>
        <dbReference type="Pfam" id="PF00155"/>
    </source>
</evidence>
<dbReference type="InterPro" id="IPR015422">
    <property type="entry name" value="PyrdxlP-dep_Trfase_small"/>
</dbReference>
<evidence type="ECO:0000256" key="9">
    <source>
        <dbReference type="HAMAP-Rule" id="MF_01642"/>
    </source>
</evidence>
<feature type="binding site" evidence="9">
    <location>
        <position position="132"/>
    </location>
    <ligand>
        <name>substrate</name>
    </ligand>
</feature>
<evidence type="ECO:0000256" key="8">
    <source>
        <dbReference type="ARBA" id="ARBA00051934"/>
    </source>
</evidence>
<name>A0A8J7AYD2_9CYAN</name>
<comment type="catalytic activity">
    <reaction evidence="8 9">
        <text>(2S,6S)-2,6-diaminopimelate + 2-oxoglutarate = (S)-2,3,4,5-tetrahydrodipicolinate + L-glutamate + H2O + H(+)</text>
        <dbReference type="Rhea" id="RHEA:23988"/>
        <dbReference type="ChEBI" id="CHEBI:15377"/>
        <dbReference type="ChEBI" id="CHEBI:15378"/>
        <dbReference type="ChEBI" id="CHEBI:16810"/>
        <dbReference type="ChEBI" id="CHEBI:16845"/>
        <dbReference type="ChEBI" id="CHEBI:29985"/>
        <dbReference type="ChEBI" id="CHEBI:57609"/>
        <dbReference type="EC" id="2.6.1.83"/>
    </reaction>
</comment>
<dbReference type="HAMAP" id="MF_01642">
    <property type="entry name" value="DapL_aminotrans_1"/>
    <property type="match status" value="1"/>
</dbReference>
<feature type="binding site" evidence="9">
    <location>
        <begin position="245"/>
        <end position="247"/>
    </location>
    <ligand>
        <name>pyridoxal 5'-phosphate</name>
        <dbReference type="ChEBI" id="CHEBI:597326"/>
    </ligand>
</feature>
<comment type="subunit">
    <text evidence="9">Homodimer.</text>
</comment>
<dbReference type="Gene3D" id="3.40.640.10">
    <property type="entry name" value="Type I PLP-dependent aspartate aminotransferase-like (Major domain)"/>
    <property type="match status" value="1"/>
</dbReference>
<dbReference type="NCBIfam" id="TIGR03542">
    <property type="entry name" value="DAPAT_plant"/>
    <property type="match status" value="1"/>
</dbReference>
<evidence type="ECO:0000313" key="12">
    <source>
        <dbReference type="Proteomes" id="UP000636505"/>
    </source>
</evidence>
<dbReference type="Pfam" id="PF00155">
    <property type="entry name" value="Aminotran_1_2"/>
    <property type="match status" value="1"/>
</dbReference>
<dbReference type="RefSeq" id="WP_193911605.1">
    <property type="nucleotide sequence ID" value="NZ_JADEXG010000080.1"/>
</dbReference>
<feature type="domain" description="Aminotransferase class I/classII large" evidence="10">
    <location>
        <begin position="35"/>
        <end position="404"/>
    </location>
</feature>
<proteinExistence type="inferred from homology"/>
<keyword evidence="7 9" id="KW-0663">Pyridoxal phosphate</keyword>
<dbReference type="UniPathway" id="UPA00034">
    <property type="reaction ID" value="UER00466"/>
</dbReference>
<feature type="binding site" evidence="9">
    <location>
        <begin position="108"/>
        <end position="109"/>
    </location>
    <ligand>
        <name>pyridoxal 5'-phosphate</name>
        <dbReference type="ChEBI" id="CHEBI:597326"/>
    </ligand>
</feature>
<feature type="binding site" evidence="9">
    <location>
        <position position="42"/>
    </location>
    <ligand>
        <name>substrate</name>
    </ligand>
</feature>
<protein>
    <recommendedName>
        <fullName evidence="4 9">LL-diaminopimelate aminotransferase</fullName>
        <shortName evidence="9">DAP-AT</shortName>
        <shortName evidence="9">DAP-aminotransferase</shortName>
        <shortName evidence="9">LL-DAP-aminotransferase</shortName>
        <ecNumber evidence="3 9">2.6.1.83</ecNumber>
    </recommendedName>
</protein>
<evidence type="ECO:0000256" key="5">
    <source>
        <dbReference type="ARBA" id="ARBA00022576"/>
    </source>
</evidence>
<comment type="caution">
    <text evidence="11">The sequence shown here is derived from an EMBL/GenBank/DDBJ whole genome shotgun (WGS) entry which is preliminary data.</text>
</comment>
<evidence type="ECO:0000256" key="3">
    <source>
        <dbReference type="ARBA" id="ARBA00013138"/>
    </source>
</evidence>
<dbReference type="InterPro" id="IPR015421">
    <property type="entry name" value="PyrdxlP-dep_Trfase_major"/>
</dbReference>
<dbReference type="SUPFAM" id="SSF53383">
    <property type="entry name" value="PLP-dependent transferases"/>
    <property type="match status" value="1"/>
</dbReference>
<keyword evidence="5 9" id="KW-0032">Aminotransferase</keyword>
<feature type="binding site" evidence="9">
    <location>
        <position position="109"/>
    </location>
    <ligand>
        <name>substrate</name>
    </ligand>
</feature>
<comment type="similarity">
    <text evidence="9">Belongs to the class-I pyridoxal-phosphate-dependent aminotransferase family. LL-diaminopimelate aminotransferase subfamily.</text>
</comment>
<dbReference type="GO" id="GO:0010285">
    <property type="term" value="F:L,L-diaminopimelate aminotransferase activity"/>
    <property type="evidence" value="ECO:0007669"/>
    <property type="project" value="UniProtKB-UniRule"/>
</dbReference>
<feature type="modified residue" description="N6-(pyridoxal phosphate)lysine" evidence="9">
    <location>
        <position position="248"/>
    </location>
</feature>
<feature type="binding site" evidence="9">
    <location>
        <position position="291"/>
    </location>
    <ligand>
        <name>substrate</name>
    </ligand>
</feature>
<dbReference type="InterPro" id="IPR004839">
    <property type="entry name" value="Aminotransferase_I/II_large"/>
</dbReference>
<accession>A0A8J7AYD2</accession>
<dbReference type="EC" id="2.6.1.83" evidence="3 9"/>
<keyword evidence="12" id="KW-1185">Reference proteome</keyword>
<evidence type="ECO:0000256" key="2">
    <source>
        <dbReference type="ARBA" id="ARBA00004982"/>
    </source>
</evidence>
<dbReference type="CDD" id="cd00609">
    <property type="entry name" value="AAT_like"/>
    <property type="match status" value="1"/>
</dbReference>
<dbReference type="GO" id="GO:0033362">
    <property type="term" value="P:lysine biosynthetic process via diaminopimelate, diaminopimelate-aminotransferase pathway"/>
    <property type="evidence" value="ECO:0007669"/>
    <property type="project" value="UniProtKB-UniRule"/>
</dbReference>
<comment type="cofactor">
    <cofactor evidence="1 9">
        <name>pyridoxal 5'-phosphate</name>
        <dbReference type="ChEBI" id="CHEBI:597326"/>
    </cofactor>
</comment>
<evidence type="ECO:0000313" key="11">
    <source>
        <dbReference type="EMBL" id="MBE9080043.1"/>
    </source>
</evidence>
<feature type="binding site" evidence="9">
    <location>
        <position position="15"/>
    </location>
    <ligand>
        <name>substrate</name>
    </ligand>
</feature>
<dbReference type="InterPro" id="IPR015424">
    <property type="entry name" value="PyrdxlP-dep_Trfase"/>
</dbReference>
<feature type="binding site" evidence="9">
    <location>
        <position position="387"/>
    </location>
    <ligand>
        <name>substrate</name>
    </ligand>
</feature>
<evidence type="ECO:0000256" key="1">
    <source>
        <dbReference type="ARBA" id="ARBA00001933"/>
    </source>
</evidence>
<dbReference type="InterPro" id="IPR019942">
    <property type="entry name" value="DapL/ALD1"/>
</dbReference>
<comment type="pathway">
    <text evidence="2 9">Amino-acid biosynthesis; L-lysine biosynthesis via DAP pathway; LL-2,6-diaminopimelate from (S)-tetrahydrodipicolinate (aminotransferase route): step 1/1.</text>
</comment>
<feature type="binding site" evidence="9">
    <location>
        <position position="256"/>
    </location>
    <ligand>
        <name>pyridoxal 5'-phosphate</name>
        <dbReference type="ChEBI" id="CHEBI:597326"/>
    </ligand>
</feature>
<dbReference type="FunFam" id="3.40.640.10:FF:000099">
    <property type="entry name" value="LL-diaminopimelate aminotransferase, chloroplastic"/>
    <property type="match status" value="1"/>
</dbReference>
<feature type="binding site" evidence="9">
    <location>
        <position position="291"/>
    </location>
    <ligand>
        <name>pyridoxal 5'-phosphate</name>
        <dbReference type="ChEBI" id="CHEBI:597326"/>
    </ligand>
</feature>
<evidence type="ECO:0000256" key="7">
    <source>
        <dbReference type="ARBA" id="ARBA00022898"/>
    </source>
</evidence>
<evidence type="ECO:0000256" key="4">
    <source>
        <dbReference type="ARBA" id="ARBA00018052"/>
    </source>
</evidence>
<comment type="function">
    <text evidence="9">Involved in the synthesis of meso-diaminopimelate (m-DAP or DL-DAP), required for both lysine and peptidoglycan biosynthesis. Catalyzes the direct conversion of tetrahydrodipicolinate to LL-diaminopimelate.</text>
</comment>